<name>A0ABW1CN96_9ACTN</name>
<sequence>MAVNQPEAEEYRAPRSWWQRLQPQLTRYTLLPGAGHFPEWEAPDALAADLTEFAWSLRR</sequence>
<dbReference type="InterPro" id="IPR029058">
    <property type="entry name" value="AB_hydrolase_fold"/>
</dbReference>
<dbReference type="GO" id="GO:0016787">
    <property type="term" value="F:hydrolase activity"/>
    <property type="evidence" value="ECO:0007669"/>
    <property type="project" value="UniProtKB-KW"/>
</dbReference>
<gene>
    <name evidence="1" type="ORF">ACFPZ3_24930</name>
</gene>
<evidence type="ECO:0000313" key="2">
    <source>
        <dbReference type="Proteomes" id="UP001596058"/>
    </source>
</evidence>
<organism evidence="1 2">
    <name type="scientific">Nonomuraea insulae</name>
    <dbReference type="NCBI Taxonomy" id="1616787"/>
    <lineage>
        <taxon>Bacteria</taxon>
        <taxon>Bacillati</taxon>
        <taxon>Actinomycetota</taxon>
        <taxon>Actinomycetes</taxon>
        <taxon>Streptosporangiales</taxon>
        <taxon>Streptosporangiaceae</taxon>
        <taxon>Nonomuraea</taxon>
    </lineage>
</organism>
<dbReference type="EMBL" id="JBHSPA010000027">
    <property type="protein sequence ID" value="MFC5827128.1"/>
    <property type="molecule type" value="Genomic_DNA"/>
</dbReference>
<protein>
    <submittedName>
        <fullName evidence="1">Alpha/beta fold hydrolase</fullName>
    </submittedName>
</protein>
<dbReference type="Proteomes" id="UP001596058">
    <property type="component" value="Unassembled WGS sequence"/>
</dbReference>
<proteinExistence type="predicted"/>
<keyword evidence="1" id="KW-0378">Hydrolase</keyword>
<comment type="caution">
    <text evidence="1">The sequence shown here is derived from an EMBL/GenBank/DDBJ whole genome shotgun (WGS) entry which is preliminary data.</text>
</comment>
<reference evidence="2" key="1">
    <citation type="journal article" date="2019" name="Int. J. Syst. Evol. Microbiol.">
        <title>The Global Catalogue of Microorganisms (GCM) 10K type strain sequencing project: providing services to taxonomists for standard genome sequencing and annotation.</title>
        <authorList>
            <consortium name="The Broad Institute Genomics Platform"/>
            <consortium name="The Broad Institute Genome Sequencing Center for Infectious Disease"/>
            <person name="Wu L."/>
            <person name="Ma J."/>
        </authorList>
    </citation>
    <scope>NUCLEOTIDE SEQUENCE [LARGE SCALE GENOMIC DNA]</scope>
    <source>
        <strain evidence="2">CCUG 53903</strain>
    </source>
</reference>
<keyword evidence="2" id="KW-1185">Reference proteome</keyword>
<evidence type="ECO:0000313" key="1">
    <source>
        <dbReference type="EMBL" id="MFC5827128.1"/>
    </source>
</evidence>
<dbReference type="SUPFAM" id="SSF53474">
    <property type="entry name" value="alpha/beta-Hydrolases"/>
    <property type="match status" value="1"/>
</dbReference>
<accession>A0ABW1CN96</accession>
<dbReference type="RefSeq" id="WP_379516628.1">
    <property type="nucleotide sequence ID" value="NZ_JBHSPA010000027.1"/>
</dbReference>
<dbReference type="Gene3D" id="3.40.50.1820">
    <property type="entry name" value="alpha/beta hydrolase"/>
    <property type="match status" value="1"/>
</dbReference>